<keyword evidence="2" id="KW-0969">Cilium</keyword>
<dbReference type="AlphaFoldDB" id="A0A3P4B309"/>
<dbReference type="RefSeq" id="WP_160142231.1">
    <property type="nucleotide sequence ID" value="NZ_UWPJ01000016.1"/>
</dbReference>
<keyword evidence="2" id="KW-0966">Cell projection</keyword>
<feature type="region of interest" description="Disordered" evidence="1">
    <location>
        <begin position="12"/>
        <end position="38"/>
    </location>
</feature>
<dbReference type="Pfam" id="PF03646">
    <property type="entry name" value="FlaG"/>
    <property type="match status" value="1"/>
</dbReference>
<dbReference type="OrthoDB" id="8565152at2"/>
<gene>
    <name evidence="2" type="ORF">PIGHUM_01991</name>
</gene>
<dbReference type="PANTHER" id="PTHR37166">
    <property type="entry name" value="PROTEIN FLAG"/>
    <property type="match status" value="1"/>
</dbReference>
<protein>
    <submittedName>
        <fullName evidence="2">Flagellar protein FlaG</fullName>
    </submittedName>
</protein>
<accession>A0A3P4B309</accession>
<evidence type="ECO:0000313" key="3">
    <source>
        <dbReference type="Proteomes" id="UP000277294"/>
    </source>
</evidence>
<sequence length="120" mass="12415">MSINAIGTPVDLRASSGSAASPAQPLTPAGAGSRLDPSLPATAQVHEAGELQAAVDTFNRFIPLATHNLTFSIDEDSGKVVVKILDGDTQDVIRQIPSEEALALSRSLDQIKGVLLNGKA</sequence>
<keyword evidence="2" id="KW-0282">Flagellum</keyword>
<organism evidence="2 3">
    <name type="scientific">Pigmentiphaga humi</name>
    <dbReference type="NCBI Taxonomy" id="2478468"/>
    <lineage>
        <taxon>Bacteria</taxon>
        <taxon>Pseudomonadati</taxon>
        <taxon>Pseudomonadota</taxon>
        <taxon>Betaproteobacteria</taxon>
        <taxon>Burkholderiales</taxon>
        <taxon>Alcaligenaceae</taxon>
        <taxon>Pigmentiphaga</taxon>
    </lineage>
</organism>
<dbReference type="PANTHER" id="PTHR37166:SF1">
    <property type="entry name" value="PROTEIN FLAG"/>
    <property type="match status" value="1"/>
</dbReference>
<proteinExistence type="predicted"/>
<dbReference type="InterPro" id="IPR035924">
    <property type="entry name" value="FlaG-like_sf"/>
</dbReference>
<dbReference type="InterPro" id="IPR005186">
    <property type="entry name" value="FlaG"/>
</dbReference>
<dbReference type="Proteomes" id="UP000277294">
    <property type="component" value="Unassembled WGS sequence"/>
</dbReference>
<feature type="compositionally biased region" description="Low complexity" evidence="1">
    <location>
        <begin position="14"/>
        <end position="23"/>
    </location>
</feature>
<reference evidence="2 3" key="1">
    <citation type="submission" date="2018-10" db="EMBL/GenBank/DDBJ databases">
        <authorList>
            <person name="Criscuolo A."/>
        </authorList>
    </citation>
    <scope>NUCLEOTIDE SEQUENCE [LARGE SCALE GENOMIC DNA]</scope>
    <source>
        <strain evidence="2">DnA1</strain>
    </source>
</reference>
<evidence type="ECO:0000313" key="2">
    <source>
        <dbReference type="EMBL" id="VCU69926.1"/>
    </source>
</evidence>
<dbReference type="EMBL" id="UWPJ01000016">
    <property type="protein sequence ID" value="VCU69926.1"/>
    <property type="molecule type" value="Genomic_DNA"/>
</dbReference>
<dbReference type="SUPFAM" id="SSF160214">
    <property type="entry name" value="FlaG-like"/>
    <property type="match status" value="1"/>
</dbReference>
<name>A0A3P4B309_9BURK</name>
<keyword evidence="3" id="KW-1185">Reference proteome</keyword>
<evidence type="ECO:0000256" key="1">
    <source>
        <dbReference type="SAM" id="MobiDB-lite"/>
    </source>
</evidence>
<dbReference type="Gene3D" id="3.30.160.170">
    <property type="entry name" value="FlaG-like"/>
    <property type="match status" value="1"/>
</dbReference>